<accession>A0A1M5YV11</accession>
<evidence type="ECO:0000256" key="1">
    <source>
        <dbReference type="SAM" id="Phobius"/>
    </source>
</evidence>
<feature type="transmembrane region" description="Helical" evidence="1">
    <location>
        <begin position="6"/>
        <end position="25"/>
    </location>
</feature>
<dbReference type="Proteomes" id="UP000184139">
    <property type="component" value="Unassembled WGS sequence"/>
</dbReference>
<name>A0A1M5YV11_9BACT</name>
<feature type="transmembrane region" description="Helical" evidence="1">
    <location>
        <begin position="128"/>
        <end position="148"/>
    </location>
</feature>
<dbReference type="AlphaFoldDB" id="A0A1M5YV11"/>
<keyword evidence="1" id="KW-0812">Transmembrane</keyword>
<organism evidence="2 3">
    <name type="scientific">Desulfofustis glycolicus DSM 9705</name>
    <dbReference type="NCBI Taxonomy" id="1121409"/>
    <lineage>
        <taxon>Bacteria</taxon>
        <taxon>Pseudomonadati</taxon>
        <taxon>Thermodesulfobacteriota</taxon>
        <taxon>Desulfobulbia</taxon>
        <taxon>Desulfobulbales</taxon>
        <taxon>Desulfocapsaceae</taxon>
        <taxon>Desulfofustis</taxon>
    </lineage>
</organism>
<keyword evidence="3" id="KW-1185">Reference proteome</keyword>
<proteinExistence type="predicted"/>
<keyword evidence="1" id="KW-1133">Transmembrane helix</keyword>
<reference evidence="2 3" key="1">
    <citation type="submission" date="2016-11" db="EMBL/GenBank/DDBJ databases">
        <authorList>
            <person name="Jaros S."/>
            <person name="Januszkiewicz K."/>
            <person name="Wedrychowicz H."/>
        </authorList>
    </citation>
    <scope>NUCLEOTIDE SEQUENCE [LARGE SCALE GENOMIC DNA]</scope>
    <source>
        <strain evidence="2 3">DSM 9705</strain>
    </source>
</reference>
<gene>
    <name evidence="2" type="ORF">SAMN02745124_04476</name>
</gene>
<sequence length="154" mass="17627">MVFLGSTIAFILMLDLLIKGAVPLFERKTVAIIIRRIRVKDRFKVNYVVVLYLLLVIVFSLPVYVENLDLPLYLHAAWSSLAFSLFGIIMMAGFSLSVIKLITPFFVAIVLWPVFVISINKKILKSNIFIIFSLINFLFFGVIGYYTFYLSWGA</sequence>
<evidence type="ECO:0000313" key="2">
    <source>
        <dbReference type="EMBL" id="SHI15779.1"/>
    </source>
</evidence>
<protein>
    <submittedName>
        <fullName evidence="2">Uncharacterized protein</fullName>
    </submittedName>
</protein>
<feature type="transmembrane region" description="Helical" evidence="1">
    <location>
        <begin position="85"/>
        <end position="116"/>
    </location>
</feature>
<feature type="transmembrane region" description="Helical" evidence="1">
    <location>
        <begin position="45"/>
        <end position="65"/>
    </location>
</feature>
<evidence type="ECO:0000313" key="3">
    <source>
        <dbReference type="Proteomes" id="UP000184139"/>
    </source>
</evidence>
<dbReference type="EMBL" id="FQXS01000067">
    <property type="protein sequence ID" value="SHI15779.1"/>
    <property type="molecule type" value="Genomic_DNA"/>
</dbReference>
<keyword evidence="1" id="KW-0472">Membrane</keyword>